<dbReference type="Gene3D" id="3.40.50.720">
    <property type="entry name" value="NAD(P)-binding Rossmann-like Domain"/>
    <property type="match status" value="1"/>
</dbReference>
<dbReference type="RefSeq" id="WP_262976419.1">
    <property type="nucleotide sequence ID" value="NZ_CAMAPB010000014.1"/>
</dbReference>
<keyword evidence="3" id="KW-1185">Reference proteome</keyword>
<comment type="caution">
    <text evidence="2">The sequence shown here is derived from an EMBL/GenBank/DDBJ whole genome shotgun (WGS) entry which is preliminary data.</text>
</comment>
<feature type="domain" description="NAD(P)-binding" evidence="1">
    <location>
        <begin position="9"/>
        <end position="151"/>
    </location>
</feature>
<dbReference type="Proteomes" id="UP001152447">
    <property type="component" value="Unassembled WGS sequence"/>
</dbReference>
<dbReference type="PANTHER" id="PTHR14097:SF7">
    <property type="entry name" value="OXIDOREDUCTASE HTATIP2"/>
    <property type="match status" value="1"/>
</dbReference>
<dbReference type="SUPFAM" id="SSF51735">
    <property type="entry name" value="NAD(P)-binding Rossmann-fold domains"/>
    <property type="match status" value="1"/>
</dbReference>
<gene>
    <name evidence="2" type="ORF">PSEHALCIP103_01282</name>
</gene>
<dbReference type="InterPro" id="IPR036291">
    <property type="entry name" value="NAD(P)-bd_dom_sf"/>
</dbReference>
<accession>A0A9W4QVW6</accession>
<evidence type="ECO:0000313" key="2">
    <source>
        <dbReference type="EMBL" id="CAH9055643.1"/>
    </source>
</evidence>
<dbReference type="Pfam" id="PF13460">
    <property type="entry name" value="NAD_binding_10"/>
    <property type="match status" value="1"/>
</dbReference>
<name>A0A9W4QVW6_PSEHA</name>
<dbReference type="EMBL" id="CAMAPB010000014">
    <property type="protein sequence ID" value="CAH9055643.1"/>
    <property type="molecule type" value="Genomic_DNA"/>
</dbReference>
<protein>
    <recommendedName>
        <fullName evidence="1">NAD(P)-binding domain-containing protein</fullName>
    </recommendedName>
</protein>
<dbReference type="PANTHER" id="PTHR14097">
    <property type="entry name" value="OXIDOREDUCTASE HTATIP2"/>
    <property type="match status" value="1"/>
</dbReference>
<sequence>MAKRALIIGSTGLVGSQLLQQLLASPCYTKVVSLSRRQLDFSHPKLTSHVIDFENLTHYVELFKGDVFFSCLGTTLKQAGSAAAQRKVDFEYQFICAQMAANNGVPHYCLVSSSGANAHSMSRYLKIKGELEQQVKQLGFSRLSILQPSLLVGERSELRIAEKLGEVVLPLLTRFGIFKRYRPITGEQVANKLLRVSIEQQQATGYYVLDELFE</sequence>
<dbReference type="AlphaFoldDB" id="A0A9W4QVW6"/>
<proteinExistence type="predicted"/>
<evidence type="ECO:0000313" key="3">
    <source>
        <dbReference type="Proteomes" id="UP001152447"/>
    </source>
</evidence>
<organism evidence="2 3">
    <name type="scientific">Pseudoalteromonas haloplanktis</name>
    <name type="common">Alteromonas haloplanktis</name>
    <dbReference type="NCBI Taxonomy" id="228"/>
    <lineage>
        <taxon>Bacteria</taxon>
        <taxon>Pseudomonadati</taxon>
        <taxon>Pseudomonadota</taxon>
        <taxon>Gammaproteobacteria</taxon>
        <taxon>Alteromonadales</taxon>
        <taxon>Pseudoalteromonadaceae</taxon>
        <taxon>Pseudoalteromonas</taxon>
    </lineage>
</organism>
<dbReference type="InterPro" id="IPR016040">
    <property type="entry name" value="NAD(P)-bd_dom"/>
</dbReference>
<reference evidence="2" key="1">
    <citation type="submission" date="2022-07" db="EMBL/GenBank/DDBJ databases">
        <authorList>
            <person name="Criscuolo A."/>
        </authorList>
    </citation>
    <scope>NUCLEOTIDE SEQUENCE</scope>
    <source>
        <strain evidence="2">CIP103197</strain>
    </source>
</reference>
<evidence type="ECO:0000259" key="1">
    <source>
        <dbReference type="Pfam" id="PF13460"/>
    </source>
</evidence>